<reference evidence="2 3" key="1">
    <citation type="submission" date="2019-02" db="EMBL/GenBank/DDBJ databases">
        <title>Deep-cultivation of Planctomycetes and their phenomic and genomic characterization uncovers novel biology.</title>
        <authorList>
            <person name="Wiegand S."/>
            <person name="Jogler M."/>
            <person name="Boedeker C."/>
            <person name="Pinto D."/>
            <person name="Vollmers J."/>
            <person name="Rivas-Marin E."/>
            <person name="Kohn T."/>
            <person name="Peeters S.H."/>
            <person name="Heuer A."/>
            <person name="Rast P."/>
            <person name="Oberbeckmann S."/>
            <person name="Bunk B."/>
            <person name="Jeske O."/>
            <person name="Meyerdierks A."/>
            <person name="Storesund J.E."/>
            <person name="Kallscheuer N."/>
            <person name="Luecker S."/>
            <person name="Lage O.M."/>
            <person name="Pohl T."/>
            <person name="Merkel B.J."/>
            <person name="Hornburger P."/>
            <person name="Mueller R.-W."/>
            <person name="Bruemmer F."/>
            <person name="Labrenz M."/>
            <person name="Spormann A.M."/>
            <person name="Op den Camp H."/>
            <person name="Overmann J."/>
            <person name="Amann R."/>
            <person name="Jetten M.S.M."/>
            <person name="Mascher T."/>
            <person name="Medema M.H."/>
            <person name="Devos D.P."/>
            <person name="Kaster A.-K."/>
            <person name="Ovreas L."/>
            <person name="Rohde M."/>
            <person name="Galperin M.Y."/>
            <person name="Jogler C."/>
        </authorList>
    </citation>
    <scope>NUCLEOTIDE SEQUENCE [LARGE SCALE GENOMIC DNA]</scope>
    <source>
        <strain evidence="2 3">HG66A1</strain>
    </source>
</reference>
<keyword evidence="1" id="KW-1133">Transmembrane helix</keyword>
<accession>A0A517PG15</accession>
<gene>
    <name evidence="2" type="ORF">HG66A1_00850</name>
</gene>
<protein>
    <submittedName>
        <fullName evidence="2">Uncharacterized protein</fullName>
    </submittedName>
</protein>
<dbReference type="AlphaFoldDB" id="A0A517PG15"/>
<organism evidence="2 3">
    <name type="scientific">Gimesia chilikensis</name>
    <dbReference type="NCBI Taxonomy" id="2605989"/>
    <lineage>
        <taxon>Bacteria</taxon>
        <taxon>Pseudomonadati</taxon>
        <taxon>Planctomycetota</taxon>
        <taxon>Planctomycetia</taxon>
        <taxon>Planctomycetales</taxon>
        <taxon>Planctomycetaceae</taxon>
        <taxon>Gimesia</taxon>
    </lineage>
</organism>
<dbReference type="Proteomes" id="UP000320421">
    <property type="component" value="Chromosome"/>
</dbReference>
<evidence type="ECO:0000313" key="3">
    <source>
        <dbReference type="Proteomes" id="UP000320421"/>
    </source>
</evidence>
<name>A0A517PG15_9PLAN</name>
<dbReference type="EMBL" id="CP036266">
    <property type="protein sequence ID" value="QDT18326.1"/>
    <property type="molecule type" value="Genomic_DNA"/>
</dbReference>
<evidence type="ECO:0000256" key="1">
    <source>
        <dbReference type="SAM" id="Phobius"/>
    </source>
</evidence>
<keyword evidence="3" id="KW-1185">Reference proteome</keyword>
<sequence length="46" mass="5313">MPLMLNTFLSDAGRLLVPQYLVVGVIYAHYTVRFKNIPCFLEQINN</sequence>
<keyword evidence="1" id="KW-0812">Transmembrane</keyword>
<evidence type="ECO:0000313" key="2">
    <source>
        <dbReference type="EMBL" id="QDT18326.1"/>
    </source>
</evidence>
<feature type="transmembrane region" description="Helical" evidence="1">
    <location>
        <begin position="12"/>
        <end position="30"/>
    </location>
</feature>
<proteinExistence type="predicted"/>
<keyword evidence="1" id="KW-0472">Membrane</keyword>